<dbReference type="EMBL" id="JAKCXM010000001">
    <property type="protein sequence ID" value="KAJ0410301.1"/>
    <property type="molecule type" value="Genomic_DNA"/>
</dbReference>
<comment type="caution">
    <text evidence="1">The sequence shown here is derived from an EMBL/GenBank/DDBJ whole genome shotgun (WGS) entry which is preliminary data.</text>
</comment>
<dbReference type="Proteomes" id="UP001209570">
    <property type="component" value="Unassembled WGS sequence"/>
</dbReference>
<evidence type="ECO:0000313" key="1">
    <source>
        <dbReference type="EMBL" id="KAJ0410301.1"/>
    </source>
</evidence>
<reference evidence="1" key="1">
    <citation type="submission" date="2021-12" db="EMBL/GenBank/DDBJ databases">
        <title>Prjna785345.</title>
        <authorList>
            <person name="Rujirawat T."/>
            <person name="Krajaejun T."/>
        </authorList>
    </citation>
    <scope>NUCLEOTIDE SEQUENCE</scope>
    <source>
        <strain evidence="1">Pi057C3</strain>
    </source>
</reference>
<sequence>MEAMMMRRSNTSGGGGEFTISFVNGPIKFTGEEGVLYARLFHIVDADADGFIGGAEGAVFIRRARLLNDANREVGAVRESLGVAPAPG</sequence>
<evidence type="ECO:0008006" key="3">
    <source>
        <dbReference type="Google" id="ProtNLM"/>
    </source>
</evidence>
<evidence type="ECO:0000313" key="2">
    <source>
        <dbReference type="Proteomes" id="UP001209570"/>
    </source>
</evidence>
<gene>
    <name evidence="1" type="ORF">P43SY_002633</name>
</gene>
<dbReference type="AlphaFoldDB" id="A0AAD5MA84"/>
<accession>A0AAD5MA84</accession>
<keyword evidence="2" id="KW-1185">Reference proteome</keyword>
<organism evidence="1 2">
    <name type="scientific">Pythium insidiosum</name>
    <name type="common">Pythiosis disease agent</name>
    <dbReference type="NCBI Taxonomy" id="114742"/>
    <lineage>
        <taxon>Eukaryota</taxon>
        <taxon>Sar</taxon>
        <taxon>Stramenopiles</taxon>
        <taxon>Oomycota</taxon>
        <taxon>Peronosporomycetes</taxon>
        <taxon>Pythiales</taxon>
        <taxon>Pythiaceae</taxon>
        <taxon>Pythium</taxon>
    </lineage>
</organism>
<name>A0AAD5MA84_PYTIN</name>
<protein>
    <recommendedName>
        <fullName evidence="3">EF-hand domain-containing protein</fullName>
    </recommendedName>
</protein>
<proteinExistence type="predicted"/>